<dbReference type="Proteomes" id="UP001174997">
    <property type="component" value="Unassembled WGS sequence"/>
</dbReference>
<keyword evidence="2" id="KW-1185">Reference proteome</keyword>
<dbReference type="EMBL" id="JAULSY010000106">
    <property type="protein sequence ID" value="KAK0665601.1"/>
    <property type="molecule type" value="Genomic_DNA"/>
</dbReference>
<organism evidence="1 2">
    <name type="scientific">Cercophora samala</name>
    <dbReference type="NCBI Taxonomy" id="330535"/>
    <lineage>
        <taxon>Eukaryota</taxon>
        <taxon>Fungi</taxon>
        <taxon>Dikarya</taxon>
        <taxon>Ascomycota</taxon>
        <taxon>Pezizomycotina</taxon>
        <taxon>Sordariomycetes</taxon>
        <taxon>Sordariomycetidae</taxon>
        <taxon>Sordariales</taxon>
        <taxon>Lasiosphaeriaceae</taxon>
        <taxon>Cercophora</taxon>
    </lineage>
</organism>
<protein>
    <submittedName>
        <fullName evidence="1">Uncharacterized protein</fullName>
    </submittedName>
</protein>
<sequence>MEFKIASDRMINGLTLQEKTLAKEYAEAAFLEVKTRTAYLRSPVQRLDRALAQANRLVSDAKLTAPLRRLVVYCDSLEIPENIKVAHEDRTKDLDLRIFTRQLHCLGDPKNALQMNLSITSTLDIFTYSLPVDFAVNFITADGSSMSTPLAIQQDKWGIQVVWTGETFYTEQCEHSAFDMSTADYLDRLNPDGTVTTGPYINDKLPRLVYFEFLVAASALHTNRKLALEILNWVCNLTASTATVALNIQASSLRNSLILSESHHVFNVPSVNIYASKQVLKSRLIAAKAFEDAFQSFATQDRTRSNFAGMIANMLARSEDAITEYEFLEALARKGYEAAVKANGVAEKRFLENEKSLAKAEKDLNAGIEAWSKKKKQEAVVDFFNSVLGVIGAVVATVGTGGLAAPSIGAAINSGVGMIKTLTEILKRLKELYEKIKPVIESLRKLAGAVGGVVAALEAAKKLRDETAVQRPDMDLDVFNATALWDIFCEQIDDMEKAIASVDCDGKREYFLALRNLATNGKTYLQTQENLCRRGNDLAVVLVKLKLQRRDQSRLTMSSTTTLTQQDAVLDILRRAMFDRLLTIRSLVFLDFQSYSEAYMFHALSPCSPITFSPVQPVVDFLDAAAKLQGSVAAFGSRVQIQSRRFAIRTLGNAIDADDLRARLSAGKSITVSLCPDQVLFNGFSRIRVSRARCYLDGVKTVCSTLETKTMRLYLKTPGRFSDIALPGAWTDRVSNFVGDARALLFEYDLEDGAIICDGEYSQQRDCTLQTPLTEWEISIAPGGLEAKDLNLEGLTGLRMELWCDVTLSEL</sequence>
<comment type="caution">
    <text evidence="1">The sequence shown here is derived from an EMBL/GenBank/DDBJ whole genome shotgun (WGS) entry which is preliminary data.</text>
</comment>
<accession>A0AA40D8F5</accession>
<dbReference type="AlphaFoldDB" id="A0AA40D8F5"/>
<reference evidence="1" key="1">
    <citation type="submission" date="2023-06" db="EMBL/GenBank/DDBJ databases">
        <title>Genome-scale phylogeny and comparative genomics of the fungal order Sordariales.</title>
        <authorList>
            <consortium name="Lawrence Berkeley National Laboratory"/>
            <person name="Hensen N."/>
            <person name="Bonometti L."/>
            <person name="Westerberg I."/>
            <person name="Brannstrom I.O."/>
            <person name="Guillou S."/>
            <person name="Cros-Aarteil S."/>
            <person name="Calhoun S."/>
            <person name="Haridas S."/>
            <person name="Kuo A."/>
            <person name="Mondo S."/>
            <person name="Pangilinan J."/>
            <person name="Riley R."/>
            <person name="Labutti K."/>
            <person name="Andreopoulos B."/>
            <person name="Lipzen A."/>
            <person name="Chen C."/>
            <person name="Yanf M."/>
            <person name="Daum C."/>
            <person name="Ng V."/>
            <person name="Clum A."/>
            <person name="Steindorff A."/>
            <person name="Ohm R."/>
            <person name="Martin F."/>
            <person name="Silar P."/>
            <person name="Natvig D."/>
            <person name="Lalanne C."/>
            <person name="Gautier V."/>
            <person name="Ament-Velasquez S.L."/>
            <person name="Kruys A."/>
            <person name="Hutchinson M.I."/>
            <person name="Powell A.J."/>
            <person name="Barry K."/>
            <person name="Miller A.N."/>
            <person name="Grigoriev I.V."/>
            <person name="Debuchy R."/>
            <person name="Gladieux P."/>
            <person name="Thoren M.H."/>
            <person name="Johannesson H."/>
        </authorList>
    </citation>
    <scope>NUCLEOTIDE SEQUENCE</scope>
    <source>
        <strain evidence="1">CBS 307.81</strain>
    </source>
</reference>
<dbReference type="PANTHER" id="PTHR34714">
    <property type="entry name" value="EGF-LIKE DOMAIN-CONTAINING PROTEIN"/>
    <property type="match status" value="1"/>
</dbReference>
<name>A0AA40D8F5_9PEZI</name>
<evidence type="ECO:0000313" key="2">
    <source>
        <dbReference type="Proteomes" id="UP001174997"/>
    </source>
</evidence>
<dbReference type="PANTHER" id="PTHR34714:SF2">
    <property type="entry name" value="EGF-LIKE DOMAIN-CONTAINING PROTEIN"/>
    <property type="match status" value="1"/>
</dbReference>
<evidence type="ECO:0000313" key="1">
    <source>
        <dbReference type="EMBL" id="KAK0665601.1"/>
    </source>
</evidence>
<gene>
    <name evidence="1" type="ORF">QBC41DRAFT_282591</name>
</gene>
<proteinExistence type="predicted"/>